<proteinExistence type="inferred from homology"/>
<evidence type="ECO:0000256" key="9">
    <source>
        <dbReference type="SAM" id="SignalP"/>
    </source>
</evidence>
<feature type="region of interest" description="Disordered" evidence="8">
    <location>
        <begin position="435"/>
        <end position="470"/>
    </location>
</feature>
<dbReference type="PROSITE" id="PS50157">
    <property type="entry name" value="ZINC_FINGER_C2H2_2"/>
    <property type="match status" value="8"/>
</dbReference>
<feature type="domain" description="C2H2-type" evidence="10">
    <location>
        <begin position="387"/>
        <end position="414"/>
    </location>
</feature>
<dbReference type="Pfam" id="PF00096">
    <property type="entry name" value="zf-C2H2"/>
    <property type="match status" value="7"/>
</dbReference>
<dbReference type="FunFam" id="3.30.160.60:FF:001532">
    <property type="entry name" value="Zinc finger protein 483"/>
    <property type="match status" value="1"/>
</dbReference>
<evidence type="ECO:0000256" key="2">
    <source>
        <dbReference type="ARBA" id="ARBA00022723"/>
    </source>
</evidence>
<feature type="domain" description="C2H2-type" evidence="10">
    <location>
        <begin position="191"/>
        <end position="218"/>
    </location>
</feature>
<dbReference type="Gene3D" id="6.10.140.140">
    <property type="match status" value="1"/>
</dbReference>
<evidence type="ECO:0000256" key="7">
    <source>
        <dbReference type="PROSITE-ProRule" id="PRU00042"/>
    </source>
</evidence>
<feature type="domain" description="C2H2-type" evidence="10">
    <location>
        <begin position="359"/>
        <end position="386"/>
    </location>
</feature>
<dbReference type="PROSITE" id="PS50805">
    <property type="entry name" value="KRAB"/>
    <property type="match status" value="1"/>
</dbReference>
<dbReference type="InterPro" id="IPR036236">
    <property type="entry name" value="Znf_C2H2_sf"/>
</dbReference>
<evidence type="ECO:0000313" key="13">
    <source>
        <dbReference type="Proteomes" id="UP000007267"/>
    </source>
</evidence>
<sequence length="538" mass="60592">MSSVACLILTVCTTPMSFSSSACGLQNQGKEMAVAEPVTFEEVAVYFSEEEWALLDLGQKALYWNVMQENYESVSWLAGDGMMSANNEKSLHQEGLHQQVVLHGMLLERSEEHVSPRAEQGETGVSQHTPERQQGNHAVERQGKSSQRSRGVKRNTETAQQKIPHQLESSTCSDCATLIEHQGTHTRDKPFKCSNCGKSFSRSSHLISHERIHTGEKPFHCSDCGKSFRERCHLVKHRTVHTGEKPFSCSECGKTFSQMSDLVRHRRIHTGEKPFNCSDCGKSFSESSDVIKHKRIHTGEKPFSCSVCGKSFSDSSHLVTHRRIHTGEKPFYCADCGRRFSRNSHLVRHQKSHTEENRFNCSDCGKSFRRSSLLFGHRKIHTGGKPFYCSDCGKSFSTSSDLVRHRRIHTGEKPFNCSDCGKSFRERWTHRWTPQWSGPGNRRKRRATGTLRRRRQRIAARPHHPGPAAVRMCPGVSWASSEAGEGSFGGESHQYRPAAQGHPHCHMDPIITGFPNCRGGLLMVPTSPSRPPTTRHLY</sequence>
<feature type="compositionally biased region" description="Basic residues" evidence="8">
    <location>
        <begin position="441"/>
        <end position="464"/>
    </location>
</feature>
<dbReference type="OMA" id="MMETHEP"/>
<keyword evidence="6" id="KW-0539">Nucleus</keyword>
<evidence type="ECO:0000256" key="6">
    <source>
        <dbReference type="ARBA" id="ARBA00023242"/>
    </source>
</evidence>
<dbReference type="GO" id="GO:0005634">
    <property type="term" value="C:nucleus"/>
    <property type="evidence" value="ECO:0007669"/>
    <property type="project" value="UniProtKB-ARBA"/>
</dbReference>
<accession>K7GID2</accession>
<feature type="domain" description="C2H2-type" evidence="10">
    <location>
        <begin position="219"/>
        <end position="246"/>
    </location>
</feature>
<keyword evidence="5" id="KW-0862">Zinc</keyword>
<evidence type="ECO:0000256" key="3">
    <source>
        <dbReference type="ARBA" id="ARBA00022737"/>
    </source>
</evidence>
<feature type="domain" description="C2H2-type" evidence="10">
    <location>
        <begin position="247"/>
        <end position="274"/>
    </location>
</feature>
<dbReference type="SUPFAM" id="SSF109640">
    <property type="entry name" value="KRAB domain (Kruppel-associated box)"/>
    <property type="match status" value="1"/>
</dbReference>
<dbReference type="SMART" id="SM00355">
    <property type="entry name" value="ZnF_C2H2"/>
    <property type="match status" value="8"/>
</dbReference>
<feature type="domain" description="C2H2-type" evidence="10">
    <location>
        <begin position="331"/>
        <end position="358"/>
    </location>
</feature>
<dbReference type="SUPFAM" id="SSF57667">
    <property type="entry name" value="beta-beta-alpha zinc fingers"/>
    <property type="match status" value="5"/>
</dbReference>
<dbReference type="FunFam" id="3.30.160.60:FF:002090">
    <property type="entry name" value="Zinc finger protein 473"/>
    <property type="match status" value="1"/>
</dbReference>
<dbReference type="FunFam" id="3.30.160.60:FF:000358">
    <property type="entry name" value="zinc finger protein 24"/>
    <property type="match status" value="2"/>
</dbReference>
<organism evidence="12 13">
    <name type="scientific">Pelodiscus sinensis</name>
    <name type="common">Chinese softshell turtle</name>
    <name type="synonym">Trionyx sinensis</name>
    <dbReference type="NCBI Taxonomy" id="13735"/>
    <lineage>
        <taxon>Eukaryota</taxon>
        <taxon>Metazoa</taxon>
        <taxon>Chordata</taxon>
        <taxon>Craniata</taxon>
        <taxon>Vertebrata</taxon>
        <taxon>Euteleostomi</taxon>
        <taxon>Archelosauria</taxon>
        <taxon>Testudinata</taxon>
        <taxon>Testudines</taxon>
        <taxon>Cryptodira</taxon>
        <taxon>Trionychia</taxon>
        <taxon>Trionychidae</taxon>
        <taxon>Pelodiscus</taxon>
    </lineage>
</organism>
<feature type="domain" description="KRAB" evidence="11">
    <location>
        <begin position="38"/>
        <end position="137"/>
    </location>
</feature>
<dbReference type="SMART" id="SM00349">
    <property type="entry name" value="KRAB"/>
    <property type="match status" value="1"/>
</dbReference>
<dbReference type="FunFam" id="3.30.160.60:FF:000100">
    <property type="entry name" value="Zinc finger 45-like"/>
    <property type="match status" value="1"/>
</dbReference>
<dbReference type="EMBL" id="AGCU01091345">
    <property type="status" value="NOT_ANNOTATED_CDS"/>
    <property type="molecule type" value="Genomic_DNA"/>
</dbReference>
<evidence type="ECO:0000256" key="1">
    <source>
        <dbReference type="ARBA" id="ARBA00006991"/>
    </source>
</evidence>
<evidence type="ECO:0000256" key="5">
    <source>
        <dbReference type="ARBA" id="ARBA00022833"/>
    </source>
</evidence>
<name>K7GID2_PELSI</name>
<reference evidence="12" key="3">
    <citation type="submission" date="2025-08" db="UniProtKB">
        <authorList>
            <consortium name="Ensembl"/>
        </authorList>
    </citation>
    <scope>IDENTIFICATION</scope>
</reference>
<feature type="compositionally biased region" description="Polar residues" evidence="8">
    <location>
        <begin position="123"/>
        <end position="136"/>
    </location>
</feature>
<dbReference type="HOGENOM" id="CLU_002678_0_2_1"/>
<dbReference type="AlphaFoldDB" id="K7GID2"/>
<reference evidence="13" key="1">
    <citation type="submission" date="2011-10" db="EMBL/GenBank/DDBJ databases">
        <authorList>
            <consortium name="Soft-shell Turtle Genome Consortium"/>
        </authorList>
    </citation>
    <scope>NUCLEOTIDE SEQUENCE [LARGE SCALE GENOMIC DNA]</scope>
    <source>
        <strain evidence="13">Daiwa-1</strain>
    </source>
</reference>
<keyword evidence="2" id="KW-0479">Metal-binding</keyword>
<dbReference type="PANTHER" id="PTHR23235">
    <property type="entry name" value="KRUEPPEL-LIKE TRANSCRIPTION FACTOR"/>
    <property type="match status" value="1"/>
</dbReference>
<dbReference type="InterPro" id="IPR001909">
    <property type="entry name" value="KRAB"/>
</dbReference>
<evidence type="ECO:0000313" key="12">
    <source>
        <dbReference type="Ensembl" id="ENSPSIP00000020043.1"/>
    </source>
</evidence>
<reference evidence="13" key="2">
    <citation type="journal article" date="2013" name="Nat. Genet.">
        <title>The draft genomes of soft-shell turtle and green sea turtle yield insights into the development and evolution of the turtle-specific body plan.</title>
        <authorList>
            <person name="Wang Z."/>
            <person name="Pascual-Anaya J."/>
            <person name="Zadissa A."/>
            <person name="Li W."/>
            <person name="Niimura Y."/>
            <person name="Huang Z."/>
            <person name="Li C."/>
            <person name="White S."/>
            <person name="Xiong Z."/>
            <person name="Fang D."/>
            <person name="Wang B."/>
            <person name="Ming Y."/>
            <person name="Chen Y."/>
            <person name="Zheng Y."/>
            <person name="Kuraku S."/>
            <person name="Pignatelli M."/>
            <person name="Herrero J."/>
            <person name="Beal K."/>
            <person name="Nozawa M."/>
            <person name="Li Q."/>
            <person name="Wang J."/>
            <person name="Zhang H."/>
            <person name="Yu L."/>
            <person name="Shigenobu S."/>
            <person name="Wang J."/>
            <person name="Liu J."/>
            <person name="Flicek P."/>
            <person name="Searle S."/>
            <person name="Wang J."/>
            <person name="Kuratani S."/>
            <person name="Yin Y."/>
            <person name="Aken B."/>
            <person name="Zhang G."/>
            <person name="Irie N."/>
        </authorList>
    </citation>
    <scope>NUCLEOTIDE SEQUENCE [LARGE SCALE GENOMIC DNA]</scope>
    <source>
        <strain evidence="13">Daiwa-1</strain>
    </source>
</reference>
<feature type="domain" description="C2H2-type" evidence="10">
    <location>
        <begin position="275"/>
        <end position="302"/>
    </location>
</feature>
<dbReference type="GO" id="GO:0008270">
    <property type="term" value="F:zinc ion binding"/>
    <property type="evidence" value="ECO:0007669"/>
    <property type="project" value="UniProtKB-KW"/>
</dbReference>
<evidence type="ECO:0000259" key="11">
    <source>
        <dbReference type="PROSITE" id="PS50805"/>
    </source>
</evidence>
<dbReference type="InterPro" id="IPR036051">
    <property type="entry name" value="KRAB_dom_sf"/>
</dbReference>
<dbReference type="Proteomes" id="UP000007267">
    <property type="component" value="Unassembled WGS sequence"/>
</dbReference>
<reference evidence="12" key="4">
    <citation type="submission" date="2025-09" db="UniProtKB">
        <authorList>
            <consortium name="Ensembl"/>
        </authorList>
    </citation>
    <scope>IDENTIFICATION</scope>
</reference>
<feature type="domain" description="C2H2-type" evidence="10">
    <location>
        <begin position="303"/>
        <end position="330"/>
    </location>
</feature>
<keyword evidence="4 7" id="KW-0863">Zinc-finger</keyword>
<dbReference type="InterPro" id="IPR013087">
    <property type="entry name" value="Znf_C2H2_type"/>
</dbReference>
<keyword evidence="13" id="KW-1185">Reference proteome</keyword>
<dbReference type="EMBL" id="AGCU01091344">
    <property type="status" value="NOT_ANNOTATED_CDS"/>
    <property type="molecule type" value="Genomic_DNA"/>
</dbReference>
<dbReference type="FunFam" id="3.30.160.60:FF:000295">
    <property type="entry name" value="zinc finger protein 19"/>
    <property type="match status" value="3"/>
</dbReference>
<dbReference type="Pfam" id="PF01352">
    <property type="entry name" value="KRAB"/>
    <property type="match status" value="1"/>
</dbReference>
<dbReference type="PROSITE" id="PS00028">
    <property type="entry name" value="ZINC_FINGER_C2H2_1"/>
    <property type="match status" value="8"/>
</dbReference>
<dbReference type="FunFam" id="3.30.160.60:FF:002343">
    <property type="entry name" value="Zinc finger protein 33A"/>
    <property type="match status" value="1"/>
</dbReference>
<evidence type="ECO:0000259" key="10">
    <source>
        <dbReference type="PROSITE" id="PS50157"/>
    </source>
</evidence>
<keyword evidence="3" id="KW-0677">Repeat</keyword>
<protein>
    <submittedName>
        <fullName evidence="12">Uncharacterized protein</fullName>
    </submittedName>
</protein>
<feature type="signal peptide" evidence="9">
    <location>
        <begin position="1"/>
        <end position="24"/>
    </location>
</feature>
<keyword evidence="9" id="KW-0732">Signal</keyword>
<feature type="region of interest" description="Disordered" evidence="8">
    <location>
        <begin position="111"/>
        <end position="165"/>
    </location>
</feature>
<dbReference type="GO" id="GO:0000981">
    <property type="term" value="F:DNA-binding transcription factor activity, RNA polymerase II-specific"/>
    <property type="evidence" value="ECO:0007669"/>
    <property type="project" value="TreeGrafter"/>
</dbReference>
<evidence type="ECO:0000256" key="8">
    <source>
        <dbReference type="SAM" id="MobiDB-lite"/>
    </source>
</evidence>
<evidence type="ECO:0000256" key="4">
    <source>
        <dbReference type="ARBA" id="ARBA00022771"/>
    </source>
</evidence>
<dbReference type="GO" id="GO:0000978">
    <property type="term" value="F:RNA polymerase II cis-regulatory region sequence-specific DNA binding"/>
    <property type="evidence" value="ECO:0007669"/>
    <property type="project" value="TreeGrafter"/>
</dbReference>
<comment type="similarity">
    <text evidence="1">Belongs to the krueppel C2H2-type zinc-finger protein family.</text>
</comment>
<feature type="chain" id="PRO_5003903098" evidence="9">
    <location>
        <begin position="25"/>
        <end position="538"/>
    </location>
</feature>
<feature type="compositionally biased region" description="Basic and acidic residues" evidence="8">
    <location>
        <begin position="111"/>
        <end position="120"/>
    </location>
</feature>
<dbReference type="CDD" id="cd07765">
    <property type="entry name" value="KRAB_A-box"/>
    <property type="match status" value="1"/>
</dbReference>
<dbReference type="PANTHER" id="PTHR23235:SF142">
    <property type="entry name" value="ZINC FINGER PROTEIN 384"/>
    <property type="match status" value="1"/>
</dbReference>
<dbReference type="Ensembl" id="ENSPSIT00000020137.1">
    <property type="protein sequence ID" value="ENSPSIP00000020043.1"/>
    <property type="gene ID" value="ENSPSIG00000017768.1"/>
</dbReference>
<dbReference type="eggNOG" id="KOG1721">
    <property type="taxonomic scope" value="Eukaryota"/>
</dbReference>
<dbReference type="GeneTree" id="ENSGT01150000286941"/>
<dbReference type="Gene3D" id="3.30.160.60">
    <property type="entry name" value="Classic Zinc Finger"/>
    <property type="match status" value="9"/>
</dbReference>